<dbReference type="Gene3D" id="1.10.10.1710">
    <property type="entry name" value="Deoxyribodipyrimidine photolyase-related"/>
    <property type="match status" value="1"/>
</dbReference>
<dbReference type="EMBL" id="JABFCX010000002">
    <property type="protein sequence ID" value="NNU15397.1"/>
    <property type="molecule type" value="Genomic_DNA"/>
</dbReference>
<evidence type="ECO:0000313" key="2">
    <source>
        <dbReference type="EMBL" id="NNU15397.1"/>
    </source>
</evidence>
<keyword evidence="3" id="KW-1185">Reference proteome</keyword>
<feature type="region of interest" description="Disordered" evidence="1">
    <location>
        <begin position="166"/>
        <end position="197"/>
    </location>
</feature>
<dbReference type="GO" id="GO:0016829">
    <property type="term" value="F:lyase activity"/>
    <property type="evidence" value="ECO:0007669"/>
    <property type="project" value="UniProtKB-KW"/>
</dbReference>
<gene>
    <name evidence="2" type="ORF">HK107_03525</name>
</gene>
<dbReference type="Gene3D" id="1.10.579.10">
    <property type="entry name" value="DNA Cyclobutane Dipyrimidine Photolyase, subunit A, domain 3"/>
    <property type="match status" value="1"/>
</dbReference>
<organism evidence="2 3">
    <name type="scientific">Parvularcula mediterranea</name>
    <dbReference type="NCBI Taxonomy" id="2732508"/>
    <lineage>
        <taxon>Bacteria</taxon>
        <taxon>Pseudomonadati</taxon>
        <taxon>Pseudomonadota</taxon>
        <taxon>Alphaproteobacteria</taxon>
        <taxon>Parvularculales</taxon>
        <taxon>Parvularculaceae</taxon>
        <taxon>Parvularcula</taxon>
    </lineage>
</organism>
<sequence>MPALRLVLADQLTRTVAALRGGRKADDVILFAEVAEEATYVKHHKQKIVFLFSAMRAFAKEMEADGWRVRYVKLDDPDNAGSLFGEVQRAFSEEDVEELVVTACGEYRLAEDMEGWGRRLNRSVEIRDDDRFVCSLPEFRAWADGRKTLRMEYFYREMRKKTGLLMKGDDPEGGQWNFDQENRKKLPKGYEPPPAPEAVDNEIVREVKALVEDRFGDHFGTLDGYFYGITRDDARARLETFIEKCLPDFGDYQDAMATGKDFLNHGLISAYLNAGLLTPIEICEAAEEAYKSGHAPLNAVEGFIRQIIGWREYVRGIYWLKMPEYKERNALDADRPLPDFYWTAETDMHCVAEAVRNTRDHAYAHHIQRLMVTGNLALLLGVAPDSINEWYLIVYADAYEWVELPNVHGMAIWADGGVLGSKPYAASGAYINRMSNYCKSCRYNVRERTGEDACPFNYLYWDFVMRNEEKLRGNQRMAMVFRNLDKKDKSEKLALRASAREFFKRLEAS</sequence>
<dbReference type="InterPro" id="IPR036134">
    <property type="entry name" value="Crypto/Photolyase_FAD-like_sf"/>
</dbReference>
<dbReference type="PANTHER" id="PTHR38657:SF1">
    <property type="entry name" value="SLR1343 PROTEIN"/>
    <property type="match status" value="1"/>
</dbReference>
<dbReference type="InterPro" id="IPR007357">
    <property type="entry name" value="PhrB-like"/>
</dbReference>
<reference evidence="2 3" key="1">
    <citation type="submission" date="2020-05" db="EMBL/GenBank/DDBJ databases">
        <title>Parvularcula mediterraneae sp. nov., isolated from polypropylene straw from shallow seawater of the seashore of Laganas in Zakynthos island, Greece.</title>
        <authorList>
            <person name="Szabo I."/>
            <person name="Al-Omari J."/>
            <person name="Rado J."/>
            <person name="Szerdahelyi G.S."/>
        </authorList>
    </citation>
    <scope>NUCLEOTIDE SEQUENCE [LARGE SCALE GENOMIC DNA]</scope>
    <source>
        <strain evidence="2 3">ZS-1/3</strain>
    </source>
</reference>
<evidence type="ECO:0000256" key="1">
    <source>
        <dbReference type="SAM" id="MobiDB-lite"/>
    </source>
</evidence>
<dbReference type="Pfam" id="PF04244">
    <property type="entry name" value="DPRP"/>
    <property type="match status" value="1"/>
</dbReference>
<evidence type="ECO:0000313" key="3">
    <source>
        <dbReference type="Proteomes" id="UP000536835"/>
    </source>
</evidence>
<dbReference type="InterPro" id="IPR014729">
    <property type="entry name" value="Rossmann-like_a/b/a_fold"/>
</dbReference>
<keyword evidence="2" id="KW-0456">Lyase</keyword>
<name>A0A7Y3W4M0_9PROT</name>
<dbReference type="Gene3D" id="1.25.40.80">
    <property type="match status" value="1"/>
</dbReference>
<dbReference type="AlphaFoldDB" id="A0A7Y3W4M0"/>
<dbReference type="Gene3D" id="3.40.50.620">
    <property type="entry name" value="HUPs"/>
    <property type="match status" value="1"/>
</dbReference>
<proteinExistence type="predicted"/>
<dbReference type="InterPro" id="IPR052551">
    <property type="entry name" value="UV-DNA_repair_photolyase"/>
</dbReference>
<accession>A0A7Y3W4M0</accession>
<dbReference type="SUPFAM" id="SSF48173">
    <property type="entry name" value="Cryptochrome/photolyase FAD-binding domain"/>
    <property type="match status" value="1"/>
</dbReference>
<comment type="caution">
    <text evidence="2">The sequence shown here is derived from an EMBL/GenBank/DDBJ whole genome shotgun (WGS) entry which is preliminary data.</text>
</comment>
<dbReference type="RefSeq" id="WP_173196843.1">
    <property type="nucleotide sequence ID" value="NZ_JABFCX010000002.1"/>
</dbReference>
<dbReference type="PANTHER" id="PTHR38657">
    <property type="entry name" value="SLR1343 PROTEIN"/>
    <property type="match status" value="1"/>
</dbReference>
<protein>
    <submittedName>
        <fullName evidence="2">Cryptochrome/photolyase family protein</fullName>
    </submittedName>
</protein>
<dbReference type="Proteomes" id="UP000536835">
    <property type="component" value="Unassembled WGS sequence"/>
</dbReference>